<dbReference type="GO" id="GO:0003924">
    <property type="term" value="F:GTPase activity"/>
    <property type="evidence" value="ECO:0007669"/>
    <property type="project" value="TreeGrafter"/>
</dbReference>
<organism evidence="1 2">
    <name type="scientific">Coptis chinensis</name>
    <dbReference type="NCBI Taxonomy" id="261450"/>
    <lineage>
        <taxon>Eukaryota</taxon>
        <taxon>Viridiplantae</taxon>
        <taxon>Streptophyta</taxon>
        <taxon>Embryophyta</taxon>
        <taxon>Tracheophyta</taxon>
        <taxon>Spermatophyta</taxon>
        <taxon>Magnoliopsida</taxon>
        <taxon>Ranunculales</taxon>
        <taxon>Ranunculaceae</taxon>
        <taxon>Coptidoideae</taxon>
        <taxon>Coptis</taxon>
    </lineage>
</organism>
<dbReference type="InterPro" id="IPR020568">
    <property type="entry name" value="Ribosomal_Su5_D2-typ_SF"/>
</dbReference>
<dbReference type="AlphaFoldDB" id="A0A835ISA0"/>
<evidence type="ECO:0000313" key="1">
    <source>
        <dbReference type="EMBL" id="KAF9622920.1"/>
    </source>
</evidence>
<protein>
    <submittedName>
        <fullName evidence="1">Uncharacterized protein</fullName>
    </submittedName>
</protein>
<dbReference type="OrthoDB" id="364892at2759"/>
<dbReference type="GO" id="GO:0071007">
    <property type="term" value="C:U2-type catalytic step 2 spliceosome"/>
    <property type="evidence" value="ECO:0007669"/>
    <property type="project" value="TreeGrafter"/>
</dbReference>
<accession>A0A835ISA0</accession>
<dbReference type="PANTHER" id="PTHR42908">
    <property type="entry name" value="TRANSLATION ELONGATION FACTOR-RELATED"/>
    <property type="match status" value="1"/>
</dbReference>
<dbReference type="PANTHER" id="PTHR42908:SF6">
    <property type="entry name" value="116 KDA U5 SMALL NUCLEAR RIBONUCLEOPROTEIN COMPONENT"/>
    <property type="match status" value="1"/>
</dbReference>
<keyword evidence="2" id="KW-1185">Reference proteome</keyword>
<dbReference type="SUPFAM" id="SSF54211">
    <property type="entry name" value="Ribosomal protein S5 domain 2-like"/>
    <property type="match status" value="1"/>
</dbReference>
<reference evidence="1 2" key="1">
    <citation type="submission" date="2020-10" db="EMBL/GenBank/DDBJ databases">
        <title>The Coptis chinensis genome and diversification of protoberbering-type alkaloids.</title>
        <authorList>
            <person name="Wang B."/>
            <person name="Shu S."/>
            <person name="Song C."/>
            <person name="Liu Y."/>
        </authorList>
    </citation>
    <scope>NUCLEOTIDE SEQUENCE [LARGE SCALE GENOMIC DNA]</scope>
    <source>
        <strain evidence="1">HL-2020</strain>
        <tissue evidence="1">Leaf</tissue>
    </source>
</reference>
<dbReference type="EMBL" id="JADFTS010000002">
    <property type="protein sequence ID" value="KAF9622920.1"/>
    <property type="molecule type" value="Genomic_DNA"/>
</dbReference>
<dbReference type="Gene3D" id="3.30.230.10">
    <property type="match status" value="1"/>
</dbReference>
<evidence type="ECO:0000313" key="2">
    <source>
        <dbReference type="Proteomes" id="UP000631114"/>
    </source>
</evidence>
<dbReference type="Proteomes" id="UP000631114">
    <property type="component" value="Unassembled WGS sequence"/>
</dbReference>
<dbReference type="GO" id="GO:0030623">
    <property type="term" value="F:U5 snRNA binding"/>
    <property type="evidence" value="ECO:0007669"/>
    <property type="project" value="TreeGrafter"/>
</dbReference>
<dbReference type="GO" id="GO:0046540">
    <property type="term" value="C:U4/U6 x U5 tri-snRNP complex"/>
    <property type="evidence" value="ECO:0007669"/>
    <property type="project" value="TreeGrafter"/>
</dbReference>
<gene>
    <name evidence="1" type="ORF">IFM89_035153</name>
</gene>
<dbReference type="GO" id="GO:0005829">
    <property type="term" value="C:cytosol"/>
    <property type="evidence" value="ECO:0007669"/>
    <property type="project" value="TreeGrafter"/>
</dbReference>
<dbReference type="GO" id="GO:0000398">
    <property type="term" value="P:mRNA splicing, via spliceosome"/>
    <property type="evidence" value="ECO:0007669"/>
    <property type="project" value="TreeGrafter"/>
</dbReference>
<name>A0A835ISA0_9MAGN</name>
<proteinExistence type="predicted"/>
<comment type="caution">
    <text evidence="1">The sequence shown here is derived from an EMBL/GenBank/DDBJ whole genome shotgun (WGS) entry which is preliminary data.</text>
</comment>
<sequence length="225" mass="25489">MKTATLCNVNYGEDIYIFMPLLFNTLPVVKMAAEPLNPSELPKMVEGLRKIKPFEKGLAQDIENGIVSIDWNRKTIGEFFQTKYDWDLLAARSVWAFGPDKQCVFALWILGSDCVAHFRYIQTPIDCVSAIYIVLCRRHGHVTADVPQPGTPSLFSQVPGDPLDKNIVLRPLEPALIQHLAREFMVKTRHRKGMSEDVSINKFFADESMVVELAQQAADLHQQML</sequence>
<dbReference type="InterPro" id="IPR014721">
    <property type="entry name" value="Ribsml_uS5_D2-typ_fold_subgr"/>
</dbReference>